<dbReference type="EMBL" id="JANBPG010000118">
    <property type="protein sequence ID" value="KAJ1899887.1"/>
    <property type="molecule type" value="Genomic_DNA"/>
</dbReference>
<gene>
    <name evidence="1" type="ORF">LPJ66_001830</name>
</gene>
<reference evidence="1" key="1">
    <citation type="submission" date="2022-07" db="EMBL/GenBank/DDBJ databases">
        <title>Phylogenomic reconstructions and comparative analyses of Kickxellomycotina fungi.</title>
        <authorList>
            <person name="Reynolds N.K."/>
            <person name="Stajich J.E."/>
            <person name="Barry K."/>
            <person name="Grigoriev I.V."/>
            <person name="Crous P."/>
            <person name="Smith M.E."/>
        </authorList>
    </citation>
    <scope>NUCLEOTIDE SEQUENCE</scope>
    <source>
        <strain evidence="1">Benny 63K</strain>
    </source>
</reference>
<accession>A0ACC1IS84</accession>
<keyword evidence="2" id="KW-1185">Reference proteome</keyword>
<name>A0ACC1IS84_9FUNG</name>
<protein>
    <submittedName>
        <fullName evidence="1">Uncharacterized protein</fullName>
    </submittedName>
</protein>
<comment type="caution">
    <text evidence="1">The sequence shown here is derived from an EMBL/GenBank/DDBJ whole genome shotgun (WGS) entry which is preliminary data.</text>
</comment>
<organism evidence="1 2">
    <name type="scientific">Kickxella alabastrina</name>
    <dbReference type="NCBI Taxonomy" id="61397"/>
    <lineage>
        <taxon>Eukaryota</taxon>
        <taxon>Fungi</taxon>
        <taxon>Fungi incertae sedis</taxon>
        <taxon>Zoopagomycota</taxon>
        <taxon>Kickxellomycotina</taxon>
        <taxon>Kickxellomycetes</taxon>
        <taxon>Kickxellales</taxon>
        <taxon>Kickxellaceae</taxon>
        <taxon>Kickxella</taxon>
    </lineage>
</organism>
<evidence type="ECO:0000313" key="1">
    <source>
        <dbReference type="EMBL" id="KAJ1899887.1"/>
    </source>
</evidence>
<sequence length="165" mass="19116">MLLLNGLHGQNLHAIVEMHNVYLTPENYECTSLQWQVDCSNLESIIATAVYFYNAENINSSELVFREFIGKCPEILDRSEQIRTLGLENTLYEQSYCTQRAGKVNIKDGRCICYPNVYQYQVTPQQKSWWAYEICSSGVLKRLPVGLQCMFFEFTDTHTTFEDAQ</sequence>
<proteinExistence type="predicted"/>
<evidence type="ECO:0000313" key="2">
    <source>
        <dbReference type="Proteomes" id="UP001150581"/>
    </source>
</evidence>
<dbReference type="Proteomes" id="UP001150581">
    <property type="component" value="Unassembled WGS sequence"/>
</dbReference>